<dbReference type="InterPro" id="IPR036412">
    <property type="entry name" value="HAD-like_sf"/>
</dbReference>
<dbReference type="Proteomes" id="UP000320653">
    <property type="component" value="Unassembled WGS sequence"/>
</dbReference>
<dbReference type="InterPro" id="IPR005519">
    <property type="entry name" value="Acid_phosphat_B-like"/>
</dbReference>
<protein>
    <recommendedName>
        <fullName evidence="6">Class B acid phosphatase</fullName>
        <ecNumber evidence="5">3.1.3.2</ecNumber>
    </recommendedName>
</protein>
<gene>
    <name evidence="16" type="ORF">FHW37_11061</name>
</gene>
<dbReference type="SFLD" id="SFLDG01127">
    <property type="entry name" value="C1.3:_Acid_Phosphatase_Like"/>
    <property type="match status" value="1"/>
</dbReference>
<comment type="subunit">
    <text evidence="4">Homotetramer.</text>
</comment>
<dbReference type="RefSeq" id="WP_186458419.1">
    <property type="nucleotide sequence ID" value="NZ_VIWP01000010.1"/>
</dbReference>
<evidence type="ECO:0000256" key="15">
    <source>
        <dbReference type="SAM" id="SignalP"/>
    </source>
</evidence>
<feature type="active site" description="Nucleophile" evidence="12">
    <location>
        <position position="63"/>
    </location>
</feature>
<dbReference type="SUPFAM" id="SSF56784">
    <property type="entry name" value="HAD-like"/>
    <property type="match status" value="1"/>
</dbReference>
<evidence type="ECO:0000256" key="4">
    <source>
        <dbReference type="ARBA" id="ARBA00011881"/>
    </source>
</evidence>
<dbReference type="Gene3D" id="3.40.50.1000">
    <property type="entry name" value="HAD superfamily/HAD-like"/>
    <property type="match status" value="1"/>
</dbReference>
<evidence type="ECO:0000256" key="8">
    <source>
        <dbReference type="ARBA" id="ARBA00022729"/>
    </source>
</evidence>
<evidence type="ECO:0000256" key="5">
    <source>
        <dbReference type="ARBA" id="ARBA00012646"/>
    </source>
</evidence>
<evidence type="ECO:0000256" key="12">
    <source>
        <dbReference type="PIRSR" id="PIRSR017818-1"/>
    </source>
</evidence>
<comment type="catalytic activity">
    <reaction evidence="1">
        <text>a phosphate monoester + H2O = an alcohol + phosphate</text>
        <dbReference type="Rhea" id="RHEA:15017"/>
        <dbReference type="ChEBI" id="CHEBI:15377"/>
        <dbReference type="ChEBI" id="CHEBI:30879"/>
        <dbReference type="ChEBI" id="CHEBI:43474"/>
        <dbReference type="ChEBI" id="CHEBI:67140"/>
        <dbReference type="EC" id="3.1.3.2"/>
    </reaction>
</comment>
<dbReference type="NCBIfam" id="TIGR01672">
    <property type="entry name" value="AphA"/>
    <property type="match status" value="1"/>
</dbReference>
<comment type="similarity">
    <text evidence="3">Belongs to the class B bacterial acid phosphatase family.</text>
</comment>
<reference evidence="16 17" key="1">
    <citation type="submission" date="2019-06" db="EMBL/GenBank/DDBJ databases">
        <title>Sorghum-associated microbial communities from plants grown in Nebraska, USA.</title>
        <authorList>
            <person name="Schachtman D."/>
        </authorList>
    </citation>
    <scope>NUCLEOTIDE SEQUENCE [LARGE SCALE GENOMIC DNA]</scope>
    <source>
        <strain evidence="16 17">1225</strain>
    </source>
</reference>
<keyword evidence="9" id="KW-0574">Periplasm</keyword>
<feature type="binding site" evidence="14">
    <location>
        <position position="65"/>
    </location>
    <ligand>
        <name>Mg(2+)</name>
        <dbReference type="ChEBI" id="CHEBI:18420"/>
    </ligand>
</feature>
<keyword evidence="11 14" id="KW-0460">Magnesium</keyword>
<dbReference type="GO" id="GO:0003993">
    <property type="term" value="F:acid phosphatase activity"/>
    <property type="evidence" value="ECO:0007669"/>
    <property type="project" value="UniProtKB-EC"/>
</dbReference>
<comment type="subcellular location">
    <subcellularLocation>
        <location evidence="2">Periplasm</location>
    </subcellularLocation>
</comment>
<dbReference type="InterPro" id="IPR010025">
    <property type="entry name" value="HAD-SF_ppase_IIIB_AphA"/>
</dbReference>
<dbReference type="GO" id="GO:0030288">
    <property type="term" value="C:outer membrane-bounded periplasmic space"/>
    <property type="evidence" value="ECO:0007669"/>
    <property type="project" value="InterPro"/>
</dbReference>
<dbReference type="SFLD" id="SFLDS00003">
    <property type="entry name" value="Haloacid_Dehalogenase"/>
    <property type="match status" value="1"/>
</dbReference>
<evidence type="ECO:0000313" key="16">
    <source>
        <dbReference type="EMBL" id="TWF47765.1"/>
    </source>
</evidence>
<keyword evidence="10" id="KW-0378">Hydrolase</keyword>
<dbReference type="AlphaFoldDB" id="A0A561QBL8"/>
<feature type="chain" id="PRO_5022229945" description="Class B acid phosphatase" evidence="15">
    <location>
        <begin position="22"/>
        <end position="227"/>
    </location>
</feature>
<evidence type="ECO:0000313" key="17">
    <source>
        <dbReference type="Proteomes" id="UP000320653"/>
    </source>
</evidence>
<feature type="binding site" evidence="14">
    <location>
        <position position="63"/>
    </location>
    <ligand>
        <name>Mg(2+)</name>
        <dbReference type="ChEBI" id="CHEBI:18420"/>
    </ligand>
</feature>
<comment type="cofactor">
    <cofactor evidence="14">
        <name>Mg(2+)</name>
        <dbReference type="ChEBI" id="CHEBI:18420"/>
    </cofactor>
    <text evidence="14">Binds 1 Mg(2+) ion per subunit.</text>
</comment>
<dbReference type="GO" id="GO:0046872">
    <property type="term" value="F:metal ion binding"/>
    <property type="evidence" value="ECO:0007669"/>
    <property type="project" value="UniProtKB-KW"/>
</dbReference>
<feature type="binding site" evidence="13">
    <location>
        <begin position="132"/>
        <end position="133"/>
    </location>
    <ligand>
        <name>substrate</name>
    </ligand>
</feature>
<dbReference type="PIRSF" id="PIRSF017818">
    <property type="entry name" value="Acid_Ptase_B"/>
    <property type="match status" value="1"/>
</dbReference>
<evidence type="ECO:0000256" key="14">
    <source>
        <dbReference type="PIRSR" id="PIRSR017818-3"/>
    </source>
</evidence>
<evidence type="ECO:0000256" key="13">
    <source>
        <dbReference type="PIRSR" id="PIRSR017818-2"/>
    </source>
</evidence>
<dbReference type="InterPro" id="IPR023214">
    <property type="entry name" value="HAD_sf"/>
</dbReference>
<dbReference type="EMBL" id="VIWP01000010">
    <property type="protein sequence ID" value="TWF47765.1"/>
    <property type="molecule type" value="Genomic_DNA"/>
</dbReference>
<evidence type="ECO:0000256" key="2">
    <source>
        <dbReference type="ARBA" id="ARBA00004418"/>
    </source>
</evidence>
<evidence type="ECO:0000256" key="10">
    <source>
        <dbReference type="ARBA" id="ARBA00022801"/>
    </source>
</evidence>
<evidence type="ECO:0000256" key="1">
    <source>
        <dbReference type="ARBA" id="ARBA00000032"/>
    </source>
</evidence>
<accession>A0A561QBL8</accession>
<evidence type="ECO:0000256" key="11">
    <source>
        <dbReference type="ARBA" id="ARBA00022842"/>
    </source>
</evidence>
<dbReference type="EC" id="3.1.3.2" evidence="5"/>
<organism evidence="16 17">
    <name type="scientific">Neorhizobium alkalisoli</name>
    <dbReference type="NCBI Taxonomy" id="528178"/>
    <lineage>
        <taxon>Bacteria</taxon>
        <taxon>Pseudomonadati</taxon>
        <taxon>Pseudomonadota</taxon>
        <taxon>Alphaproteobacteria</taxon>
        <taxon>Hyphomicrobiales</taxon>
        <taxon>Rhizobiaceae</taxon>
        <taxon>Rhizobium/Agrobacterium group</taxon>
        <taxon>Neorhizobium</taxon>
    </lineage>
</organism>
<comment type="caution">
    <text evidence="16">The sequence shown here is derived from an EMBL/GenBank/DDBJ whole genome shotgun (WGS) entry which is preliminary data.</text>
</comment>
<dbReference type="Pfam" id="PF03767">
    <property type="entry name" value="Acid_phosphat_B"/>
    <property type="match status" value="1"/>
</dbReference>
<feature type="signal peptide" evidence="15">
    <location>
        <begin position="1"/>
        <end position="21"/>
    </location>
</feature>
<keyword evidence="17" id="KW-1185">Reference proteome</keyword>
<proteinExistence type="inferred from homology"/>
<evidence type="ECO:0000256" key="6">
    <source>
        <dbReference type="ARBA" id="ARBA00022113"/>
    </source>
</evidence>
<evidence type="ECO:0000256" key="7">
    <source>
        <dbReference type="ARBA" id="ARBA00022723"/>
    </source>
</evidence>
<evidence type="ECO:0000256" key="9">
    <source>
        <dbReference type="ARBA" id="ARBA00022764"/>
    </source>
</evidence>
<evidence type="ECO:0000256" key="3">
    <source>
        <dbReference type="ARBA" id="ARBA00007752"/>
    </source>
</evidence>
<feature type="binding site" evidence="14">
    <location>
        <position position="182"/>
    </location>
    <ligand>
        <name>Mg(2+)</name>
        <dbReference type="ChEBI" id="CHEBI:18420"/>
    </ligand>
</feature>
<keyword evidence="7 14" id="KW-0479">Metal-binding</keyword>
<keyword evidence="8 15" id="KW-0732">Signal</keyword>
<name>A0A561QBL8_9HYPH</name>
<sequence length="227" mass="25239">MTFLTRNLALLAALAVTPAYADDASFSGATTDQLAHHDPIHWVDVGQIEKSLEGKPPMTVGFDIDDTVLFSSPCFFYGQQKYSPGKFDYLKNQAFWDDINKNCDINYSIPKDVAAKLIAMHSKRGDTIYFITGRTQSEGERVTETIKRDFSMEKINPVVFTAGDSTKTTFLKDKGVKIYYGDADGDMKQAIEVGARPIRVLRASNTTYKPMPKNGAFGEEVIVDSDH</sequence>
<feature type="binding site" evidence="13">
    <location>
        <position position="167"/>
    </location>
    <ligand>
        <name>substrate</name>
    </ligand>
</feature>
<feature type="active site" description="Proton donor" evidence="12">
    <location>
        <position position="65"/>
    </location>
</feature>